<dbReference type="SMART" id="SM00233">
    <property type="entry name" value="PH"/>
    <property type="match status" value="1"/>
</dbReference>
<comment type="caution">
    <text evidence="2">The sequence shown here is derived from an EMBL/GenBank/DDBJ whole genome shotgun (WGS) entry which is preliminary data.</text>
</comment>
<dbReference type="InterPro" id="IPR001849">
    <property type="entry name" value="PH_domain"/>
</dbReference>
<reference evidence="2 3" key="1">
    <citation type="journal article" date="2013" name="Curr. Biol.">
        <title>The Genome of the Foraminiferan Reticulomyxa filosa.</title>
        <authorList>
            <person name="Glockner G."/>
            <person name="Hulsmann N."/>
            <person name="Schleicher M."/>
            <person name="Noegel A.A."/>
            <person name="Eichinger L."/>
            <person name="Gallinger C."/>
            <person name="Pawlowski J."/>
            <person name="Sierra R."/>
            <person name="Euteneuer U."/>
            <person name="Pillet L."/>
            <person name="Moustafa A."/>
            <person name="Platzer M."/>
            <person name="Groth M."/>
            <person name="Szafranski K."/>
            <person name="Schliwa M."/>
        </authorList>
    </citation>
    <scope>NUCLEOTIDE SEQUENCE [LARGE SCALE GENOMIC DNA]</scope>
</reference>
<name>X6M5H3_RETFI</name>
<feature type="domain" description="PH" evidence="1">
    <location>
        <begin position="1"/>
        <end position="104"/>
    </location>
</feature>
<protein>
    <recommendedName>
        <fullName evidence="1">PH domain-containing protein</fullName>
    </recommendedName>
</protein>
<organism evidence="2 3">
    <name type="scientific">Reticulomyxa filosa</name>
    <dbReference type="NCBI Taxonomy" id="46433"/>
    <lineage>
        <taxon>Eukaryota</taxon>
        <taxon>Sar</taxon>
        <taxon>Rhizaria</taxon>
        <taxon>Retaria</taxon>
        <taxon>Foraminifera</taxon>
        <taxon>Monothalamids</taxon>
        <taxon>Reticulomyxidae</taxon>
        <taxon>Reticulomyxa</taxon>
    </lineage>
</organism>
<dbReference type="Gene3D" id="2.30.29.30">
    <property type="entry name" value="Pleckstrin-homology domain (PH domain)/Phosphotyrosine-binding domain (PTB)"/>
    <property type="match status" value="1"/>
</dbReference>
<dbReference type="Proteomes" id="UP000023152">
    <property type="component" value="Unassembled WGS sequence"/>
</dbReference>
<dbReference type="AlphaFoldDB" id="X6M5H3"/>
<sequence>MTALAGYLKQKGRSRLVTIWKSRYCVLNNDTFLIYKTKEQHVKQEKPTGMILTSRIYSIVVESKKKTQFSFWGNSDYVSEHFIFDCPSAVLCKNWANELKDRVNRKSMTIMKQCAVFKKRSVEIR</sequence>
<dbReference type="PROSITE" id="PS50003">
    <property type="entry name" value="PH_DOMAIN"/>
    <property type="match status" value="1"/>
</dbReference>
<proteinExistence type="predicted"/>
<evidence type="ECO:0000313" key="2">
    <source>
        <dbReference type="EMBL" id="ETO08280.1"/>
    </source>
</evidence>
<gene>
    <name evidence="2" type="ORF">RFI_29109</name>
</gene>
<dbReference type="CDD" id="cd00821">
    <property type="entry name" value="PH"/>
    <property type="match status" value="1"/>
</dbReference>
<dbReference type="InterPro" id="IPR011993">
    <property type="entry name" value="PH-like_dom_sf"/>
</dbReference>
<dbReference type="EMBL" id="ASPP01025193">
    <property type="protein sequence ID" value="ETO08280.1"/>
    <property type="molecule type" value="Genomic_DNA"/>
</dbReference>
<evidence type="ECO:0000259" key="1">
    <source>
        <dbReference type="PROSITE" id="PS50003"/>
    </source>
</evidence>
<dbReference type="Pfam" id="PF00169">
    <property type="entry name" value="PH"/>
    <property type="match status" value="1"/>
</dbReference>
<dbReference type="SUPFAM" id="SSF50729">
    <property type="entry name" value="PH domain-like"/>
    <property type="match status" value="1"/>
</dbReference>
<dbReference type="OrthoDB" id="6108017at2759"/>
<keyword evidence="3" id="KW-1185">Reference proteome</keyword>
<evidence type="ECO:0000313" key="3">
    <source>
        <dbReference type="Proteomes" id="UP000023152"/>
    </source>
</evidence>
<accession>X6M5H3</accession>